<dbReference type="EMBL" id="JAJFAZ020000002">
    <property type="protein sequence ID" value="KAI5341812.1"/>
    <property type="molecule type" value="Genomic_DNA"/>
</dbReference>
<dbReference type="Proteomes" id="UP001054821">
    <property type="component" value="Chromosome 2"/>
</dbReference>
<sequence>MIHQLWETIYTGASPLGNDLDDVLVFTGNMTVVRRTSLFFLNIFDERLAAQRKEKEMATAELGFKKPLSKEEKIVKKKERLAAIGNSPGLKFSIHDTALYLTIVMEFRNQLFDLESQLSLQSIA</sequence>
<accession>A0AAD4ZCL4</accession>
<protein>
    <submittedName>
        <fullName evidence="1">Uncharacterized protein</fullName>
    </submittedName>
</protein>
<name>A0AAD4ZCL4_PRUDU</name>
<evidence type="ECO:0000313" key="2">
    <source>
        <dbReference type="Proteomes" id="UP001054821"/>
    </source>
</evidence>
<dbReference type="AlphaFoldDB" id="A0AAD4ZCL4"/>
<comment type="caution">
    <text evidence="1">The sequence shown here is derived from an EMBL/GenBank/DDBJ whole genome shotgun (WGS) entry which is preliminary data.</text>
</comment>
<organism evidence="1 2">
    <name type="scientific">Prunus dulcis</name>
    <name type="common">Almond</name>
    <name type="synonym">Amygdalus dulcis</name>
    <dbReference type="NCBI Taxonomy" id="3755"/>
    <lineage>
        <taxon>Eukaryota</taxon>
        <taxon>Viridiplantae</taxon>
        <taxon>Streptophyta</taxon>
        <taxon>Embryophyta</taxon>
        <taxon>Tracheophyta</taxon>
        <taxon>Spermatophyta</taxon>
        <taxon>Magnoliopsida</taxon>
        <taxon>eudicotyledons</taxon>
        <taxon>Gunneridae</taxon>
        <taxon>Pentapetalae</taxon>
        <taxon>rosids</taxon>
        <taxon>fabids</taxon>
        <taxon>Rosales</taxon>
        <taxon>Rosaceae</taxon>
        <taxon>Amygdaloideae</taxon>
        <taxon>Amygdaleae</taxon>
        <taxon>Prunus</taxon>
    </lineage>
</organism>
<gene>
    <name evidence="1" type="ORF">L3X38_009687</name>
</gene>
<proteinExistence type="predicted"/>
<keyword evidence="2" id="KW-1185">Reference proteome</keyword>
<reference evidence="1 2" key="1">
    <citation type="journal article" date="2022" name="G3 (Bethesda)">
        <title>Whole-genome sequence and methylome profiling of the almond [Prunus dulcis (Mill.) D.A. Webb] cultivar 'Nonpareil'.</title>
        <authorList>
            <person name="D'Amico-Willman K.M."/>
            <person name="Ouma W.Z."/>
            <person name="Meulia T."/>
            <person name="Sideli G.M."/>
            <person name="Gradziel T.M."/>
            <person name="Fresnedo-Ramirez J."/>
        </authorList>
    </citation>
    <scope>NUCLEOTIDE SEQUENCE [LARGE SCALE GENOMIC DNA]</scope>
    <source>
        <strain evidence="1">Clone GOH B32 T37-40</strain>
    </source>
</reference>
<evidence type="ECO:0000313" key="1">
    <source>
        <dbReference type="EMBL" id="KAI5341812.1"/>
    </source>
</evidence>